<feature type="transmembrane region" description="Helical" evidence="1">
    <location>
        <begin position="20"/>
        <end position="44"/>
    </location>
</feature>
<evidence type="ECO:0000256" key="1">
    <source>
        <dbReference type="SAM" id="Phobius"/>
    </source>
</evidence>
<evidence type="ECO:0000313" key="3">
    <source>
        <dbReference type="EMBL" id="OHB01882.1"/>
    </source>
</evidence>
<proteinExistence type="predicted"/>
<accession>A0A1G2TZ95</accession>
<dbReference type="EMBL" id="MHWB01000009">
    <property type="protein sequence ID" value="OHB01882.1"/>
    <property type="molecule type" value="Genomic_DNA"/>
</dbReference>
<gene>
    <name evidence="3" type="ORF">A3A96_00380</name>
</gene>
<comment type="caution">
    <text evidence="3">The sequence shown here is derived from an EMBL/GenBank/DDBJ whole genome shotgun (WGS) entry which is preliminary data.</text>
</comment>
<keyword evidence="1" id="KW-0812">Transmembrane</keyword>
<dbReference type="AlphaFoldDB" id="A0A1G2TZ95"/>
<organism evidence="3 4">
    <name type="scientific">Candidatus Zambryskibacteria bacterium RIFCSPLOWO2_01_FULL_39_39</name>
    <dbReference type="NCBI Taxonomy" id="1802758"/>
    <lineage>
        <taxon>Bacteria</taxon>
        <taxon>Candidatus Zambryskiibacteriota</taxon>
    </lineage>
</organism>
<name>A0A1G2TZ95_9BACT</name>
<dbReference type="Proteomes" id="UP000177707">
    <property type="component" value="Unassembled WGS sequence"/>
</dbReference>
<keyword evidence="1" id="KW-0472">Membrane</keyword>
<dbReference type="STRING" id="1802758.A3A96_00380"/>
<feature type="domain" description="DUF8128" evidence="2">
    <location>
        <begin position="99"/>
        <end position="317"/>
    </location>
</feature>
<evidence type="ECO:0000313" key="4">
    <source>
        <dbReference type="Proteomes" id="UP000177707"/>
    </source>
</evidence>
<sequence length="413" mass="47855">MIFGFIPPEIWDGLLLAFRYVYLAMPFWLPVAFLVAFFNAWLYYKRTKFWQKEGSVLLEIKLPREIMKSPLAMEVVLAAFHQPGGEGTWIDRIWNGQTRGWFSLEIVSIGGNIKFFIWTKPKHRNIVESQIYSQYPGIEIYEVEDYTKPFYYKSDLNNIWACEFALTKADPYPIKTYIDYGLDKDPKEEFKVDPMTPLIEFLGSITEGHNVWIQILIRAHKKRRLADVFGEKEDAWVDEAKKEKEKILKELKVAKEEGGFPRIPSKGEADVIAALERSVSKLPFDVGIRGIYIADKEKFNPGNGGGGIGGSFKQYGSLNLNGFKPTGWFTIFDYPWQEWWNAKEKLKPKVLEEYKLRRYFYSPWKGKKFYSKPFVLNIEELATIFHFPGSVASTPTFEKIPSLKSKAPSNLPI</sequence>
<dbReference type="Pfam" id="PF26449">
    <property type="entry name" value="DUF8128"/>
    <property type="match status" value="1"/>
</dbReference>
<reference evidence="3 4" key="1">
    <citation type="journal article" date="2016" name="Nat. Commun.">
        <title>Thousands of microbial genomes shed light on interconnected biogeochemical processes in an aquifer system.</title>
        <authorList>
            <person name="Anantharaman K."/>
            <person name="Brown C.T."/>
            <person name="Hug L.A."/>
            <person name="Sharon I."/>
            <person name="Castelle C.J."/>
            <person name="Probst A.J."/>
            <person name="Thomas B.C."/>
            <person name="Singh A."/>
            <person name="Wilkins M.J."/>
            <person name="Karaoz U."/>
            <person name="Brodie E.L."/>
            <person name="Williams K.H."/>
            <person name="Hubbard S.S."/>
            <person name="Banfield J.F."/>
        </authorList>
    </citation>
    <scope>NUCLEOTIDE SEQUENCE [LARGE SCALE GENOMIC DNA]</scope>
</reference>
<keyword evidence="1" id="KW-1133">Transmembrane helix</keyword>
<protein>
    <recommendedName>
        <fullName evidence="2">DUF8128 domain-containing protein</fullName>
    </recommendedName>
</protein>
<evidence type="ECO:0000259" key="2">
    <source>
        <dbReference type="Pfam" id="PF26449"/>
    </source>
</evidence>
<dbReference type="InterPro" id="IPR058441">
    <property type="entry name" value="DUF8128"/>
</dbReference>